<organism evidence="2 3">
    <name type="scientific">Chryseobacterium defluvii</name>
    <dbReference type="NCBI Taxonomy" id="160396"/>
    <lineage>
        <taxon>Bacteria</taxon>
        <taxon>Pseudomonadati</taxon>
        <taxon>Bacteroidota</taxon>
        <taxon>Flavobacteriia</taxon>
        <taxon>Flavobacteriales</taxon>
        <taxon>Weeksellaceae</taxon>
        <taxon>Chryseobacterium group</taxon>
        <taxon>Chryseobacterium</taxon>
    </lineage>
</organism>
<accession>A0A840KJL6</accession>
<protein>
    <submittedName>
        <fullName evidence="2">Uncharacterized protein</fullName>
    </submittedName>
</protein>
<evidence type="ECO:0000256" key="1">
    <source>
        <dbReference type="SAM" id="SignalP"/>
    </source>
</evidence>
<proteinExistence type="predicted"/>
<gene>
    <name evidence="2" type="ORF">HNP38_003180</name>
</gene>
<dbReference type="RefSeq" id="WP_184191178.1">
    <property type="nucleotide sequence ID" value="NZ_JACHLE010000005.1"/>
</dbReference>
<reference evidence="2 3" key="1">
    <citation type="submission" date="2020-08" db="EMBL/GenBank/DDBJ databases">
        <title>Functional genomics of gut bacteria from endangered species of beetles.</title>
        <authorList>
            <person name="Carlos-Shanley C."/>
        </authorList>
    </citation>
    <scope>NUCLEOTIDE SEQUENCE [LARGE SCALE GENOMIC DNA]</scope>
    <source>
        <strain evidence="2 3">S00151</strain>
    </source>
</reference>
<feature type="signal peptide" evidence="1">
    <location>
        <begin position="1"/>
        <end position="17"/>
    </location>
</feature>
<keyword evidence="1" id="KW-0732">Signal</keyword>
<evidence type="ECO:0000313" key="2">
    <source>
        <dbReference type="EMBL" id="MBB4807864.1"/>
    </source>
</evidence>
<dbReference type="EMBL" id="JACHLE010000005">
    <property type="protein sequence ID" value="MBB4807864.1"/>
    <property type="molecule type" value="Genomic_DNA"/>
</dbReference>
<feature type="chain" id="PRO_5032545104" evidence="1">
    <location>
        <begin position="18"/>
        <end position="396"/>
    </location>
</feature>
<evidence type="ECO:0000313" key="3">
    <source>
        <dbReference type="Proteomes" id="UP000592180"/>
    </source>
</evidence>
<sequence length="396" mass="42313">MLIVCLIMQLFSIQLSAQNVLEFAKINGDGNPTGNGPIAETTIQFLKNINNPSGNTFEAYTPEITATFQITNQQFTHSGIPTGRPVNIGWSQGASSNIYDNLDDFGLPQASWFTSANSTPGTGIDIVENRGIALTAATRPLRYANLPTNGRYHMANLVITFNRPVKDPILHIAGMGGYSYATVGTELGFSAEFDLDNSNVPVTFTKLSGSNALSVNTNQILNNASSIYNTGTDRCGSGSVKVSGSGITSLTLKVYIRGDGRSPFPMLWDYTGNLGDSVNLSISLSEDSSPGYCYRPAATTGTVLDTKHGITALGRAGATNDNWPMVRKGAWTALEAKTKGFVINRIPSTAQVTAIANPVEGMMVYDEEAACLKIYTTTDGGSTFGWKCFNTQTCPE</sequence>
<dbReference type="Proteomes" id="UP000592180">
    <property type="component" value="Unassembled WGS sequence"/>
</dbReference>
<dbReference type="AlphaFoldDB" id="A0A840KJL6"/>
<keyword evidence="3" id="KW-1185">Reference proteome</keyword>
<comment type="caution">
    <text evidence="2">The sequence shown here is derived from an EMBL/GenBank/DDBJ whole genome shotgun (WGS) entry which is preliminary data.</text>
</comment>
<name>A0A840KJL6_9FLAO</name>